<accession>A0A0D2G6D2</accession>
<proteinExistence type="predicted"/>
<dbReference type="PANTHER" id="PTHR38116">
    <property type="entry name" value="CHROMOSOME 7, WHOLE GENOME SHOTGUN SEQUENCE"/>
    <property type="match status" value="1"/>
</dbReference>
<dbReference type="Proteomes" id="UP000053029">
    <property type="component" value="Unassembled WGS sequence"/>
</dbReference>
<feature type="region of interest" description="Disordered" evidence="1">
    <location>
        <begin position="161"/>
        <end position="183"/>
    </location>
</feature>
<dbReference type="VEuPathDB" id="FungiDB:Z517_10974"/>
<feature type="compositionally biased region" description="Basic and acidic residues" evidence="1">
    <location>
        <begin position="23"/>
        <end position="54"/>
    </location>
</feature>
<feature type="compositionally biased region" description="Polar residues" evidence="1">
    <location>
        <begin position="120"/>
        <end position="131"/>
    </location>
</feature>
<gene>
    <name evidence="3" type="ORF">Z517_10974</name>
</gene>
<dbReference type="GO" id="GO:0003700">
    <property type="term" value="F:DNA-binding transcription factor activity"/>
    <property type="evidence" value="ECO:0007669"/>
    <property type="project" value="InterPro"/>
</dbReference>
<dbReference type="RefSeq" id="XP_013280036.1">
    <property type="nucleotide sequence ID" value="XM_013424582.1"/>
</dbReference>
<dbReference type="AlphaFoldDB" id="A0A0D2G6D2"/>
<dbReference type="InterPro" id="IPR021833">
    <property type="entry name" value="DUF3425"/>
</dbReference>
<feature type="compositionally biased region" description="Basic and acidic residues" evidence="1">
    <location>
        <begin position="172"/>
        <end position="183"/>
    </location>
</feature>
<feature type="compositionally biased region" description="Basic and acidic residues" evidence="1">
    <location>
        <begin position="71"/>
        <end position="87"/>
    </location>
</feature>
<dbReference type="Pfam" id="PF11905">
    <property type="entry name" value="DUF3425"/>
    <property type="match status" value="1"/>
</dbReference>
<dbReference type="GeneID" id="25310464"/>
<dbReference type="InterPro" id="IPR046347">
    <property type="entry name" value="bZIP_sf"/>
</dbReference>
<dbReference type="HOGENOM" id="CLU_027434_0_0_1"/>
<feature type="region of interest" description="Disordered" evidence="1">
    <location>
        <begin position="1"/>
        <end position="132"/>
    </location>
</feature>
<dbReference type="PANTHER" id="PTHR38116:SF5">
    <property type="entry name" value="BZIP DOMAIN-CONTAINING PROTEIN"/>
    <property type="match status" value="1"/>
</dbReference>
<protein>
    <submittedName>
        <fullName evidence="3">Unplaced genomic scaffold supercont1.7, whole genome shotgun sequence</fullName>
    </submittedName>
</protein>
<reference evidence="3 4" key="1">
    <citation type="submission" date="2015-01" db="EMBL/GenBank/DDBJ databases">
        <title>The Genome Sequence of Fonsecaea pedrosoi CBS 271.37.</title>
        <authorList>
            <consortium name="The Broad Institute Genomics Platform"/>
            <person name="Cuomo C."/>
            <person name="de Hoog S."/>
            <person name="Gorbushina A."/>
            <person name="Stielow B."/>
            <person name="Teixiera M."/>
            <person name="Abouelleil A."/>
            <person name="Chapman S.B."/>
            <person name="Priest M."/>
            <person name="Young S.K."/>
            <person name="Wortman J."/>
            <person name="Nusbaum C."/>
            <person name="Birren B."/>
        </authorList>
    </citation>
    <scope>NUCLEOTIDE SEQUENCE [LARGE SCALE GENOMIC DNA]</scope>
    <source>
        <strain evidence="3 4">CBS 271.37</strain>
    </source>
</reference>
<name>A0A0D2G6D2_9EURO</name>
<feature type="region of interest" description="Disordered" evidence="1">
    <location>
        <begin position="197"/>
        <end position="221"/>
    </location>
</feature>
<evidence type="ECO:0000256" key="1">
    <source>
        <dbReference type="SAM" id="MobiDB-lite"/>
    </source>
</evidence>
<sequence>MATAVGDKTRQSASGPRKPYVRRVTDKRREQNRRAQKAYRERLKKKLEVLEEKAAGSISTSAPTSTSGLSHSDRRRETPQTSSHERTSNSGRVSSIEDAEGDDHGNINIDVSPEFPIDVTDTTTSAPTVSSGPRVINLADAFVAAGDLPFAQSAFPTIELQVGPDTPTTVTDSHETVDHTHDDYGDIDLRQIWSVPHRQEQPQQQQPQTHPPDPSLGSTALMTLTPQRSPLGSRFFTPKPTVADPYINHMHLVGEGNLEASLSVAISIGISRSQYLNDHPSHFPACYVALNKPDVRSPTTSTSPKTVSYKIAHTFMDITPELEEHLEAVKPAMRPTPAQLLNPHPSYLDCIVFPYFRDHAVKASVEGILDHGELFMDMVHGGLVCWGGMSGLTNRHGKSIRSGKRDMRGNVAWDTRSWEAKRWFLKKWTWLIGTEDEEEARGDVHGIWRGSRWWWAMRGEDDSDEETEEADFEGARVSEIGHCM</sequence>
<feature type="domain" description="BZIP" evidence="2">
    <location>
        <begin position="27"/>
        <end position="42"/>
    </location>
</feature>
<feature type="compositionally biased region" description="Polar residues" evidence="1">
    <location>
        <begin position="57"/>
        <end position="70"/>
    </location>
</feature>
<keyword evidence="4" id="KW-1185">Reference proteome</keyword>
<evidence type="ECO:0000313" key="3">
    <source>
        <dbReference type="EMBL" id="KIW76228.1"/>
    </source>
</evidence>
<dbReference type="Gene3D" id="1.20.5.170">
    <property type="match status" value="1"/>
</dbReference>
<evidence type="ECO:0000259" key="2">
    <source>
        <dbReference type="PROSITE" id="PS00036"/>
    </source>
</evidence>
<dbReference type="SUPFAM" id="SSF57959">
    <property type="entry name" value="Leucine zipper domain"/>
    <property type="match status" value="1"/>
</dbReference>
<dbReference type="InterPro" id="IPR004827">
    <property type="entry name" value="bZIP"/>
</dbReference>
<dbReference type="PROSITE" id="PS00036">
    <property type="entry name" value="BZIP_BASIC"/>
    <property type="match status" value="1"/>
</dbReference>
<dbReference type="CDD" id="cd14688">
    <property type="entry name" value="bZIP_YAP"/>
    <property type="match status" value="1"/>
</dbReference>
<dbReference type="EMBL" id="KN846975">
    <property type="protein sequence ID" value="KIW76228.1"/>
    <property type="molecule type" value="Genomic_DNA"/>
</dbReference>
<organism evidence="3 4">
    <name type="scientific">Fonsecaea pedrosoi CBS 271.37</name>
    <dbReference type="NCBI Taxonomy" id="1442368"/>
    <lineage>
        <taxon>Eukaryota</taxon>
        <taxon>Fungi</taxon>
        <taxon>Dikarya</taxon>
        <taxon>Ascomycota</taxon>
        <taxon>Pezizomycotina</taxon>
        <taxon>Eurotiomycetes</taxon>
        <taxon>Chaetothyriomycetidae</taxon>
        <taxon>Chaetothyriales</taxon>
        <taxon>Herpotrichiellaceae</taxon>
        <taxon>Fonsecaea</taxon>
    </lineage>
</organism>
<dbReference type="OrthoDB" id="5973539at2759"/>
<evidence type="ECO:0000313" key="4">
    <source>
        <dbReference type="Proteomes" id="UP000053029"/>
    </source>
</evidence>